<dbReference type="AlphaFoldDB" id="A0AAD4XE87"/>
<dbReference type="InterPro" id="IPR010851">
    <property type="entry name" value="DEFL"/>
</dbReference>
<comment type="caution">
    <text evidence="6">The sequence shown here is derived from an EMBL/GenBank/DDBJ whole genome shotgun (WGS) entry which is preliminary data.</text>
</comment>
<keyword evidence="5" id="KW-0732">Signal</keyword>
<evidence type="ECO:0000256" key="3">
    <source>
        <dbReference type="ARBA" id="ARBA00022577"/>
    </source>
</evidence>
<accession>A0AAD4XE87</accession>
<keyword evidence="3" id="KW-0295">Fungicide</keyword>
<evidence type="ECO:0000313" key="7">
    <source>
        <dbReference type="Proteomes" id="UP001202328"/>
    </source>
</evidence>
<proteinExistence type="inferred from homology"/>
<evidence type="ECO:0000256" key="4">
    <source>
        <dbReference type="ARBA" id="ARBA00022821"/>
    </source>
</evidence>
<evidence type="ECO:0000256" key="2">
    <source>
        <dbReference type="ARBA" id="ARBA00022529"/>
    </source>
</evidence>
<gene>
    <name evidence="6" type="ORF">MKW98_032212</name>
</gene>
<keyword evidence="4" id="KW-0611">Plant defense</keyword>
<dbReference type="GO" id="GO:0050832">
    <property type="term" value="P:defense response to fungus"/>
    <property type="evidence" value="ECO:0007669"/>
    <property type="project" value="UniProtKB-KW"/>
</dbReference>
<dbReference type="Pfam" id="PF25052">
    <property type="entry name" value="AtDEF-like"/>
    <property type="match status" value="1"/>
</dbReference>
<comment type="similarity">
    <text evidence="1">Belongs to the DEFL family.</text>
</comment>
<evidence type="ECO:0000313" key="6">
    <source>
        <dbReference type="EMBL" id="KAI3903558.1"/>
    </source>
</evidence>
<reference evidence="6" key="1">
    <citation type="submission" date="2022-04" db="EMBL/GenBank/DDBJ databases">
        <title>A functionally conserved STORR gene fusion in Papaver species that diverged 16.8 million years ago.</title>
        <authorList>
            <person name="Catania T."/>
        </authorList>
    </citation>
    <scope>NUCLEOTIDE SEQUENCE</scope>
    <source>
        <strain evidence="6">S-188037</strain>
    </source>
</reference>
<keyword evidence="7" id="KW-1185">Reference proteome</keyword>
<evidence type="ECO:0000256" key="5">
    <source>
        <dbReference type="SAM" id="SignalP"/>
    </source>
</evidence>
<name>A0AAD4XE87_9MAGN</name>
<feature type="signal peptide" evidence="5">
    <location>
        <begin position="1"/>
        <end position="19"/>
    </location>
</feature>
<protein>
    <submittedName>
        <fullName evidence="6">Uncharacterized protein</fullName>
    </submittedName>
</protein>
<sequence>MGSLKHISLFALTFGFILASSFANAGRVTDGFVPHDPLADCHMLDYVCNNRNDCFGPCGKEYYPPKDCVALPTDPSGPHHCCCHPHWIMS</sequence>
<keyword evidence="2" id="KW-0929">Antimicrobial</keyword>
<dbReference type="Proteomes" id="UP001202328">
    <property type="component" value="Unassembled WGS sequence"/>
</dbReference>
<evidence type="ECO:0000256" key="1">
    <source>
        <dbReference type="ARBA" id="ARBA00006722"/>
    </source>
</evidence>
<dbReference type="GO" id="GO:0031640">
    <property type="term" value="P:killing of cells of another organism"/>
    <property type="evidence" value="ECO:0007669"/>
    <property type="project" value="UniProtKB-KW"/>
</dbReference>
<organism evidence="6 7">
    <name type="scientific">Papaver atlanticum</name>
    <dbReference type="NCBI Taxonomy" id="357466"/>
    <lineage>
        <taxon>Eukaryota</taxon>
        <taxon>Viridiplantae</taxon>
        <taxon>Streptophyta</taxon>
        <taxon>Embryophyta</taxon>
        <taxon>Tracheophyta</taxon>
        <taxon>Spermatophyta</taxon>
        <taxon>Magnoliopsida</taxon>
        <taxon>Ranunculales</taxon>
        <taxon>Papaveraceae</taxon>
        <taxon>Papaveroideae</taxon>
        <taxon>Papaver</taxon>
    </lineage>
</organism>
<feature type="chain" id="PRO_5042276427" evidence="5">
    <location>
        <begin position="20"/>
        <end position="90"/>
    </location>
</feature>
<dbReference type="EMBL" id="JAJJMB010011222">
    <property type="protein sequence ID" value="KAI3903558.1"/>
    <property type="molecule type" value="Genomic_DNA"/>
</dbReference>